<dbReference type="Gene3D" id="2.40.50.100">
    <property type="match status" value="1"/>
</dbReference>
<dbReference type="PANTHER" id="PTHR30469">
    <property type="entry name" value="MULTIDRUG RESISTANCE PROTEIN MDTA"/>
    <property type="match status" value="1"/>
</dbReference>
<dbReference type="Gene3D" id="2.40.420.20">
    <property type="match status" value="1"/>
</dbReference>
<keyword evidence="3" id="KW-0732">Signal</keyword>
<gene>
    <name evidence="4" type="ORF">IB286_08565</name>
</gene>
<keyword evidence="2" id="KW-0175">Coiled coil</keyword>
<dbReference type="Gene3D" id="2.40.30.170">
    <property type="match status" value="1"/>
</dbReference>
<dbReference type="SUPFAM" id="SSF111369">
    <property type="entry name" value="HlyD-like secretion proteins"/>
    <property type="match status" value="1"/>
</dbReference>
<dbReference type="InterPro" id="IPR006143">
    <property type="entry name" value="RND_pump_MFP"/>
</dbReference>
<evidence type="ECO:0000256" key="3">
    <source>
        <dbReference type="SAM" id="SignalP"/>
    </source>
</evidence>
<sequence>MDLARSSVRFSATLVFAAFIIALGATAAVAEVRPVATVTVNLQDSYQAKRLFAGRVLGSKRSVIGFELKGLVESVSVDDGDFVAAGAELARLDTEGLQIEKAELEAGKREVLAQLEQLRRDLARFETLSEKGYVSAGQLDDLKSNITATEARQKQVEQRLRGVSLRLEKSVLRAPFAGEIAGLKVEEGAVVEPGIPALELVEVAENEALFGIPGELAQQLVIGQDLEVFGEAGQRHGAVISIARNLDWRTQTRMVRISLPAESPFVDGQTAYALIPEQRPQPGFWLPKQALLEDMRGTWAVYQLAANEAGELQIVKRSVRVLYQYQGQVFVDAELKDGDLLVSGGIHKLAPGQLVRPAKGLSSLNMTESLSGYAQVHVDAK</sequence>
<feature type="signal peptide" evidence="3">
    <location>
        <begin position="1"/>
        <end position="27"/>
    </location>
</feature>
<evidence type="ECO:0000313" key="5">
    <source>
        <dbReference type="Proteomes" id="UP000610558"/>
    </source>
</evidence>
<feature type="chain" id="PRO_5037734401" evidence="3">
    <location>
        <begin position="28"/>
        <end position="381"/>
    </location>
</feature>
<dbReference type="Proteomes" id="UP000610558">
    <property type="component" value="Unassembled WGS sequence"/>
</dbReference>
<comment type="caution">
    <text evidence="4">The sequence shown here is derived from an EMBL/GenBank/DDBJ whole genome shotgun (WGS) entry which is preliminary data.</text>
</comment>
<name>A0A927C0L6_9GAMM</name>
<evidence type="ECO:0000256" key="2">
    <source>
        <dbReference type="SAM" id="Coils"/>
    </source>
</evidence>
<proteinExistence type="inferred from homology"/>
<keyword evidence="5" id="KW-1185">Reference proteome</keyword>
<dbReference type="AlphaFoldDB" id="A0A927C0L6"/>
<dbReference type="EMBL" id="JACXLD010000004">
    <property type="protein sequence ID" value="MBD2859063.1"/>
    <property type="molecule type" value="Genomic_DNA"/>
</dbReference>
<dbReference type="RefSeq" id="WP_190764502.1">
    <property type="nucleotide sequence ID" value="NZ_JACXLD010000004.1"/>
</dbReference>
<organism evidence="4 5">
    <name type="scientific">Spongiibacter pelagi</name>
    <dbReference type="NCBI Taxonomy" id="2760804"/>
    <lineage>
        <taxon>Bacteria</taxon>
        <taxon>Pseudomonadati</taxon>
        <taxon>Pseudomonadota</taxon>
        <taxon>Gammaproteobacteria</taxon>
        <taxon>Cellvibrionales</taxon>
        <taxon>Spongiibacteraceae</taxon>
        <taxon>Spongiibacter</taxon>
    </lineage>
</organism>
<feature type="coiled-coil region" evidence="2">
    <location>
        <begin position="101"/>
        <end position="159"/>
    </location>
</feature>
<dbReference type="GO" id="GO:0015562">
    <property type="term" value="F:efflux transmembrane transporter activity"/>
    <property type="evidence" value="ECO:0007669"/>
    <property type="project" value="TreeGrafter"/>
</dbReference>
<protein>
    <submittedName>
        <fullName evidence="4">Efflux RND transporter periplasmic adaptor subunit</fullName>
    </submittedName>
</protein>
<evidence type="ECO:0000313" key="4">
    <source>
        <dbReference type="EMBL" id="MBD2859063.1"/>
    </source>
</evidence>
<evidence type="ECO:0000256" key="1">
    <source>
        <dbReference type="ARBA" id="ARBA00009477"/>
    </source>
</evidence>
<comment type="similarity">
    <text evidence="1">Belongs to the membrane fusion protein (MFP) (TC 8.A.1) family.</text>
</comment>
<dbReference type="GO" id="GO:1990281">
    <property type="term" value="C:efflux pump complex"/>
    <property type="evidence" value="ECO:0007669"/>
    <property type="project" value="TreeGrafter"/>
</dbReference>
<dbReference type="Gene3D" id="1.10.287.470">
    <property type="entry name" value="Helix hairpin bin"/>
    <property type="match status" value="1"/>
</dbReference>
<reference evidence="4" key="1">
    <citation type="submission" date="2020-09" db="EMBL/GenBank/DDBJ databases">
        <authorList>
            <person name="Yoon J.-W."/>
        </authorList>
    </citation>
    <scope>NUCLEOTIDE SEQUENCE</scope>
    <source>
        <strain evidence="4">KMU-158</strain>
    </source>
</reference>
<accession>A0A927C0L6</accession>
<dbReference type="NCBIfam" id="TIGR01730">
    <property type="entry name" value="RND_mfp"/>
    <property type="match status" value="1"/>
</dbReference>
<dbReference type="PANTHER" id="PTHR30469:SF11">
    <property type="entry name" value="BLL4320 PROTEIN"/>
    <property type="match status" value="1"/>
</dbReference>